<feature type="domain" description="C2H2-type" evidence="12">
    <location>
        <begin position="627"/>
        <end position="654"/>
    </location>
</feature>
<comment type="subcellular location">
    <subcellularLocation>
        <location evidence="1">Nucleus</location>
    </subcellularLocation>
</comment>
<dbReference type="GO" id="GO:0008170">
    <property type="term" value="F:N-methyltransferase activity"/>
    <property type="evidence" value="ECO:0007669"/>
    <property type="project" value="UniProtKB-ARBA"/>
</dbReference>
<keyword evidence="3" id="KW-0677">Repeat</keyword>
<dbReference type="PROSITE" id="PS00028">
    <property type="entry name" value="ZINC_FINGER_C2H2_1"/>
    <property type="match status" value="5"/>
</dbReference>
<protein>
    <recommendedName>
        <fullName evidence="15">PR domain zinc finger protein 10</fullName>
    </recommendedName>
</protein>
<evidence type="ECO:0000256" key="6">
    <source>
        <dbReference type="ARBA" id="ARBA00023015"/>
    </source>
</evidence>
<feature type="domain" description="C2H2-type" evidence="12">
    <location>
        <begin position="672"/>
        <end position="699"/>
    </location>
</feature>
<dbReference type="InterPro" id="IPR046341">
    <property type="entry name" value="SET_dom_sf"/>
</dbReference>
<evidence type="ECO:0000313" key="14">
    <source>
        <dbReference type="EMBL" id="JAS64845.1"/>
    </source>
</evidence>
<evidence type="ECO:0000259" key="12">
    <source>
        <dbReference type="PROSITE" id="PS50157"/>
    </source>
</evidence>
<gene>
    <name evidence="14" type="ORF">g.12171</name>
</gene>
<dbReference type="EMBL" id="GECZ01004924">
    <property type="protein sequence ID" value="JAS64845.1"/>
    <property type="molecule type" value="Transcribed_RNA"/>
</dbReference>
<evidence type="ECO:0000256" key="1">
    <source>
        <dbReference type="ARBA" id="ARBA00004123"/>
    </source>
</evidence>
<evidence type="ECO:0000256" key="11">
    <source>
        <dbReference type="SAM" id="MobiDB-lite"/>
    </source>
</evidence>
<keyword evidence="6" id="KW-0805">Transcription regulation</keyword>
<evidence type="ECO:0000256" key="3">
    <source>
        <dbReference type="ARBA" id="ARBA00022737"/>
    </source>
</evidence>
<feature type="non-terminal residue" evidence="14">
    <location>
        <position position="724"/>
    </location>
</feature>
<dbReference type="AlphaFoldDB" id="A0A1B6GQZ2"/>
<feature type="domain" description="SET" evidence="13">
    <location>
        <begin position="358"/>
        <end position="476"/>
    </location>
</feature>
<feature type="domain" description="C2H2-type" evidence="12">
    <location>
        <begin position="494"/>
        <end position="516"/>
    </location>
</feature>
<dbReference type="SMART" id="SM00355">
    <property type="entry name" value="ZnF_C2H2"/>
    <property type="match status" value="5"/>
</dbReference>
<dbReference type="InterPro" id="IPR050331">
    <property type="entry name" value="Zinc_finger"/>
</dbReference>
<dbReference type="InterPro" id="IPR013087">
    <property type="entry name" value="Znf_C2H2_type"/>
</dbReference>
<keyword evidence="2" id="KW-0479">Metal-binding</keyword>
<feature type="domain" description="C2H2-type" evidence="12">
    <location>
        <begin position="585"/>
        <end position="613"/>
    </location>
</feature>
<evidence type="ECO:0000256" key="9">
    <source>
        <dbReference type="ARBA" id="ARBA00023242"/>
    </source>
</evidence>
<evidence type="ECO:0000256" key="4">
    <source>
        <dbReference type="ARBA" id="ARBA00022771"/>
    </source>
</evidence>
<keyword evidence="4 10" id="KW-0863">Zinc-finger</keyword>
<dbReference type="GO" id="GO:0008270">
    <property type="term" value="F:zinc ion binding"/>
    <property type="evidence" value="ECO:0007669"/>
    <property type="project" value="UniProtKB-KW"/>
</dbReference>
<dbReference type="PROSITE" id="PS50280">
    <property type="entry name" value="SET"/>
    <property type="match status" value="1"/>
</dbReference>
<keyword evidence="7" id="KW-0238">DNA-binding</keyword>
<evidence type="ECO:0000259" key="13">
    <source>
        <dbReference type="PROSITE" id="PS50280"/>
    </source>
</evidence>
<dbReference type="PANTHER" id="PTHR16515">
    <property type="entry name" value="PR DOMAIN ZINC FINGER PROTEIN"/>
    <property type="match status" value="1"/>
</dbReference>
<dbReference type="GO" id="GO:0005634">
    <property type="term" value="C:nucleus"/>
    <property type="evidence" value="ECO:0007669"/>
    <property type="project" value="UniProtKB-SubCell"/>
</dbReference>
<evidence type="ECO:0008006" key="15">
    <source>
        <dbReference type="Google" id="ProtNLM"/>
    </source>
</evidence>
<name>A0A1B6GQZ2_9HEMI</name>
<dbReference type="PROSITE" id="PS50157">
    <property type="entry name" value="ZINC_FINGER_C2H2_2"/>
    <property type="match status" value="6"/>
</dbReference>
<dbReference type="InterPro" id="IPR036236">
    <property type="entry name" value="Znf_C2H2_sf"/>
</dbReference>
<evidence type="ECO:0000256" key="8">
    <source>
        <dbReference type="ARBA" id="ARBA00023163"/>
    </source>
</evidence>
<proteinExistence type="predicted"/>
<dbReference type="PANTHER" id="PTHR16515:SF49">
    <property type="entry name" value="GASTRULA ZINC FINGER PROTEIN XLCGF49.1-LIKE-RELATED"/>
    <property type="match status" value="1"/>
</dbReference>
<dbReference type="GO" id="GO:0008757">
    <property type="term" value="F:S-adenosylmethionine-dependent methyltransferase activity"/>
    <property type="evidence" value="ECO:0007669"/>
    <property type="project" value="UniProtKB-ARBA"/>
</dbReference>
<accession>A0A1B6GQZ2</accession>
<dbReference type="SUPFAM" id="SSF57667">
    <property type="entry name" value="beta-beta-alpha zinc fingers"/>
    <property type="match status" value="2"/>
</dbReference>
<sequence length="724" mass="80852">MMVGGGVDEDLGPDEPRPVDEWPPPTSNLELTNKDGSSSRLLFLTVQYVGEEAGASFNTGLDSFSELEQRVVSPLDPNMGCTACYSPVYRSTSPIIPAPGVSPTDGYLTSTSPPPANGLTESGMIVLSDTCQFGATDNYVVTSGGRMYTQDTVSGEDGKLLLLSTDPTHSAELVVAGGDACEDQRVELLLSNGTIAYGIVESTDNTGTRVIQIPREYLVTARTQGNNLNNEQGSDQNKSVEDQIGNVQDENGHLRALYNTLKEQGLIIEPGELRLEEELDQGPQLIDTTLLEQTTLPVLEQDINTTGVPASSAPPSQRRFWCEECNVLLDKDCTEHQVNRKISDKAVPSRARATLPASYLAINQLPDTDREEYGVFARKSIPKRTQFGPIEGVIFKSEEVMVVDEISRLELTIETETGEMRILDVSNEHMSNWMRFVRMASPGKPPNLLLSQLGASLFFTTTQAIQPRQELLVWYSPAYAIRRNLPAEPPPFEWPCSTCGKKLKTCDELTTHMNTHKTISKREENLTINTLRRKNQALVAFVKKDMAEKSSHSMRYECAICNKKFMRGYSLKRHILLIHTRENKYHCKICHLGFSHSYNRLRHMRRVHPVTKDNKAVKSIAHRYESWTCSHCKLTFNSASILNLHTLVHAANDIEGNISTPDDTFHKPQDVIPCPQCSQKFSNKRKLASHVAEHGKNRDATDKKFHCKECGRNFISAIRFQIHC</sequence>
<evidence type="ECO:0000256" key="2">
    <source>
        <dbReference type="ARBA" id="ARBA00022723"/>
    </source>
</evidence>
<keyword evidence="9" id="KW-0539">Nucleus</keyword>
<keyword evidence="8" id="KW-0804">Transcription</keyword>
<dbReference type="SUPFAM" id="SSF82199">
    <property type="entry name" value="SET domain"/>
    <property type="match status" value="1"/>
</dbReference>
<dbReference type="Pfam" id="PF00096">
    <property type="entry name" value="zf-C2H2"/>
    <property type="match status" value="2"/>
</dbReference>
<evidence type="ECO:0000256" key="5">
    <source>
        <dbReference type="ARBA" id="ARBA00022833"/>
    </source>
</evidence>
<evidence type="ECO:0000256" key="10">
    <source>
        <dbReference type="PROSITE-ProRule" id="PRU00042"/>
    </source>
</evidence>
<feature type="domain" description="C2H2-type" evidence="12">
    <location>
        <begin position="705"/>
        <end position="724"/>
    </location>
</feature>
<feature type="domain" description="C2H2-type" evidence="12">
    <location>
        <begin position="556"/>
        <end position="584"/>
    </location>
</feature>
<dbReference type="Gene3D" id="3.30.160.60">
    <property type="entry name" value="Classic Zinc Finger"/>
    <property type="match status" value="3"/>
</dbReference>
<evidence type="ECO:0000256" key="7">
    <source>
        <dbReference type="ARBA" id="ARBA00023125"/>
    </source>
</evidence>
<feature type="region of interest" description="Disordered" evidence="11">
    <location>
        <begin position="1"/>
        <end position="34"/>
    </location>
</feature>
<dbReference type="Pfam" id="PF21549">
    <property type="entry name" value="PRDM2_PR"/>
    <property type="match status" value="1"/>
</dbReference>
<organism evidence="14">
    <name type="scientific">Cuerna arida</name>
    <dbReference type="NCBI Taxonomy" id="1464854"/>
    <lineage>
        <taxon>Eukaryota</taxon>
        <taxon>Metazoa</taxon>
        <taxon>Ecdysozoa</taxon>
        <taxon>Arthropoda</taxon>
        <taxon>Hexapoda</taxon>
        <taxon>Insecta</taxon>
        <taxon>Pterygota</taxon>
        <taxon>Neoptera</taxon>
        <taxon>Paraneoptera</taxon>
        <taxon>Hemiptera</taxon>
        <taxon>Auchenorrhyncha</taxon>
        <taxon>Membracoidea</taxon>
        <taxon>Cicadellidae</taxon>
        <taxon>Cicadellinae</taxon>
        <taxon>Proconiini</taxon>
        <taxon>Cuerna</taxon>
    </lineage>
</organism>
<dbReference type="Gene3D" id="2.170.270.10">
    <property type="entry name" value="SET domain"/>
    <property type="match status" value="1"/>
</dbReference>
<dbReference type="InterPro" id="IPR001214">
    <property type="entry name" value="SET_dom"/>
</dbReference>
<dbReference type="GO" id="GO:0008276">
    <property type="term" value="F:protein methyltransferase activity"/>
    <property type="evidence" value="ECO:0007669"/>
    <property type="project" value="UniProtKB-ARBA"/>
</dbReference>
<reference evidence="14" key="1">
    <citation type="submission" date="2015-11" db="EMBL/GenBank/DDBJ databases">
        <title>De novo transcriptome assembly of four potential Pierce s Disease insect vectors from Arizona vineyards.</title>
        <authorList>
            <person name="Tassone E.E."/>
        </authorList>
    </citation>
    <scope>NUCLEOTIDE SEQUENCE</scope>
</reference>
<dbReference type="GO" id="GO:0003677">
    <property type="term" value="F:DNA binding"/>
    <property type="evidence" value="ECO:0007669"/>
    <property type="project" value="UniProtKB-KW"/>
</dbReference>
<keyword evidence="5" id="KW-0862">Zinc</keyword>
<dbReference type="GO" id="GO:0010468">
    <property type="term" value="P:regulation of gene expression"/>
    <property type="evidence" value="ECO:0007669"/>
    <property type="project" value="TreeGrafter"/>
</dbReference>